<dbReference type="PANTHER" id="PTHR10887">
    <property type="entry name" value="DNA2/NAM7 HELICASE FAMILY"/>
    <property type="match status" value="1"/>
</dbReference>
<reference evidence="3" key="1">
    <citation type="journal article" date="2014" name="Front. Microbiol.">
        <title>High frequency of phylogenetically diverse reductive dehalogenase-homologous genes in deep subseafloor sedimentary metagenomes.</title>
        <authorList>
            <person name="Kawai M."/>
            <person name="Futagami T."/>
            <person name="Toyoda A."/>
            <person name="Takaki Y."/>
            <person name="Nishi S."/>
            <person name="Hori S."/>
            <person name="Arai W."/>
            <person name="Tsubouchi T."/>
            <person name="Morono Y."/>
            <person name="Uchiyama I."/>
            <person name="Ito T."/>
            <person name="Fujiyama A."/>
            <person name="Inagaki F."/>
            <person name="Takami H."/>
        </authorList>
    </citation>
    <scope>NUCLEOTIDE SEQUENCE</scope>
    <source>
        <strain evidence="3">Expedition CK06-06</strain>
    </source>
</reference>
<dbReference type="Pfam" id="PF13087">
    <property type="entry name" value="AAA_12"/>
    <property type="match status" value="1"/>
</dbReference>
<comment type="caution">
    <text evidence="3">The sequence shown here is derived from an EMBL/GenBank/DDBJ whole genome shotgun (WGS) entry which is preliminary data.</text>
</comment>
<dbReference type="InterPro" id="IPR041677">
    <property type="entry name" value="DNA2/NAM7_AAA_11"/>
</dbReference>
<dbReference type="PANTHER" id="PTHR10887:SF530">
    <property type="entry name" value="SUPERFAMILY I DNA HELICASES"/>
    <property type="match status" value="1"/>
</dbReference>
<dbReference type="SUPFAM" id="SSF52540">
    <property type="entry name" value="P-loop containing nucleoside triphosphate hydrolases"/>
    <property type="match status" value="1"/>
</dbReference>
<dbReference type="EMBL" id="BARW01008286">
    <property type="protein sequence ID" value="GAI82720.1"/>
    <property type="molecule type" value="Genomic_DNA"/>
</dbReference>
<dbReference type="InterPro" id="IPR041679">
    <property type="entry name" value="DNA2/NAM7-like_C"/>
</dbReference>
<dbReference type="Gene3D" id="3.40.50.300">
    <property type="entry name" value="P-loop containing nucleotide triphosphate hydrolases"/>
    <property type="match status" value="2"/>
</dbReference>
<evidence type="ECO:0000259" key="1">
    <source>
        <dbReference type="Pfam" id="PF13086"/>
    </source>
</evidence>
<evidence type="ECO:0000259" key="2">
    <source>
        <dbReference type="Pfam" id="PF13087"/>
    </source>
</evidence>
<feature type="domain" description="DNA2/NAM7 helicase helicase" evidence="1">
    <location>
        <begin position="44"/>
        <end position="96"/>
    </location>
</feature>
<protein>
    <submittedName>
        <fullName evidence="3">Uncharacterized protein</fullName>
    </submittedName>
</protein>
<evidence type="ECO:0000313" key="3">
    <source>
        <dbReference type="EMBL" id="GAI82720.1"/>
    </source>
</evidence>
<feature type="domain" description="DNA2/NAM7 helicase-like C-terminal" evidence="2">
    <location>
        <begin position="139"/>
        <end position="323"/>
    </location>
</feature>
<dbReference type="CDD" id="cd18808">
    <property type="entry name" value="SF1_C_Upf1"/>
    <property type="match status" value="1"/>
</dbReference>
<accession>X1T535</accession>
<gene>
    <name evidence="3" type="ORF">S12H4_17032</name>
</gene>
<dbReference type="GO" id="GO:0004386">
    <property type="term" value="F:helicase activity"/>
    <property type="evidence" value="ECO:0007669"/>
    <property type="project" value="InterPro"/>
</dbReference>
<dbReference type="AlphaFoldDB" id="X1T535"/>
<feature type="non-terminal residue" evidence="3">
    <location>
        <position position="358"/>
    </location>
</feature>
<name>X1T535_9ZZZZ</name>
<sequence>MGRGSKIGRVKSFLQQVESGRLDDEGIDTNTFINALPVLRIWSSTLKSIRRTFPLSPCVFDYVIFDEASQVDLPSAAPALYRAKRAIVVGDPMQLTHVAGLTRHLDEGIAKAHGLTEEKDIYPSKTRYCDIPLYRSAENSLTHKPILLTNHYRSEDQIIALCNKAFYSGRLKIMSTLDYSRFPSSLPLGVHWIDCKGEAIKHPGGSRINSIEVKSVNTIFQDVLNKISGTNLSIGVVTPYSRQQDAIYETISTSTPPELLEKHNVKILTAHKFQGSEKDIMIFSLVLASRGNGNSDRWYNIYPQILNVALSRAKYLLYIVGDKNFCHKRTGVLKNLVETYDEIKKQEKIEEYTIFERF</sequence>
<dbReference type="InterPro" id="IPR045055">
    <property type="entry name" value="DNA2/NAM7-like"/>
</dbReference>
<proteinExistence type="predicted"/>
<dbReference type="Pfam" id="PF13086">
    <property type="entry name" value="AAA_11"/>
    <property type="match status" value="1"/>
</dbReference>
<dbReference type="InterPro" id="IPR027417">
    <property type="entry name" value="P-loop_NTPase"/>
</dbReference>
<organism evidence="3">
    <name type="scientific">marine sediment metagenome</name>
    <dbReference type="NCBI Taxonomy" id="412755"/>
    <lineage>
        <taxon>unclassified sequences</taxon>
        <taxon>metagenomes</taxon>
        <taxon>ecological metagenomes</taxon>
    </lineage>
</organism>
<dbReference type="InterPro" id="IPR047187">
    <property type="entry name" value="SF1_C_Upf1"/>
</dbReference>